<dbReference type="SMART" id="SM00020">
    <property type="entry name" value="Tryp_SPc"/>
    <property type="match status" value="1"/>
</dbReference>
<dbReference type="Gene3D" id="2.40.10.10">
    <property type="entry name" value="Trypsin-like serine proteases"/>
    <property type="match status" value="1"/>
</dbReference>
<dbReference type="PROSITE" id="PS00134">
    <property type="entry name" value="TRYPSIN_HIS"/>
    <property type="match status" value="1"/>
</dbReference>
<accession>K7YWC2</accession>
<dbReference type="OrthoDB" id="5289868at2"/>
<dbReference type="EMBL" id="CP002930">
    <property type="protein sequence ID" value="AFY01968.1"/>
    <property type="molecule type" value="Genomic_DNA"/>
</dbReference>
<evidence type="ECO:0000259" key="3">
    <source>
        <dbReference type="PROSITE" id="PS50240"/>
    </source>
</evidence>
<dbReference type="Proteomes" id="UP000010074">
    <property type="component" value="Chromosome"/>
</dbReference>
<dbReference type="InterPro" id="IPR018114">
    <property type="entry name" value="TRYPSIN_HIS"/>
</dbReference>
<dbReference type="GO" id="GO:0004252">
    <property type="term" value="F:serine-type endopeptidase activity"/>
    <property type="evidence" value="ECO:0007669"/>
    <property type="project" value="InterPro"/>
</dbReference>
<dbReference type="InterPro" id="IPR009003">
    <property type="entry name" value="Peptidase_S1_PA"/>
</dbReference>
<dbReference type="SUPFAM" id="SSF50494">
    <property type="entry name" value="Trypsin-like serine proteases"/>
    <property type="match status" value="1"/>
</dbReference>
<evidence type="ECO:0000256" key="2">
    <source>
        <dbReference type="ARBA" id="ARBA00023157"/>
    </source>
</evidence>
<dbReference type="GO" id="GO:0006508">
    <property type="term" value="P:proteolysis"/>
    <property type="evidence" value="ECO:0007669"/>
    <property type="project" value="InterPro"/>
</dbReference>
<protein>
    <recommendedName>
        <fullName evidence="3">Peptidase S1 domain-containing protein</fullName>
    </recommendedName>
</protein>
<reference evidence="4 5" key="1">
    <citation type="journal article" date="2012" name="BMC Genomics">
        <title>Genome analysis of a simultaneously predatory and prey-independent, novel Bdellovibrio bacteriovorus from the River Tiber, supports in silico predictions of both ancient and recent lateral gene transfer from diverse bacteria.</title>
        <authorList>
            <person name="Hobley L."/>
            <person name="Lerner T.R."/>
            <person name="Williams L.E."/>
            <person name="Lambert C."/>
            <person name="Till R."/>
            <person name="Milner D.S."/>
            <person name="Basford S.M."/>
            <person name="Capeness M.J."/>
            <person name="Fenton A.K."/>
            <person name="Atterbury R.J."/>
            <person name="Harris M.A."/>
            <person name="Sockett R.E."/>
        </authorList>
    </citation>
    <scope>NUCLEOTIDE SEQUENCE [LARGE SCALE GENOMIC DNA]</scope>
    <source>
        <strain evidence="4 5">Tiberius</strain>
    </source>
</reference>
<dbReference type="AlphaFoldDB" id="K7YWC2"/>
<dbReference type="PANTHER" id="PTHR24276">
    <property type="entry name" value="POLYSERASE-RELATED"/>
    <property type="match status" value="1"/>
</dbReference>
<dbReference type="PANTHER" id="PTHR24276:SF98">
    <property type="entry name" value="FI18310P1-RELATED"/>
    <property type="match status" value="1"/>
</dbReference>
<dbReference type="InterPro" id="IPR001254">
    <property type="entry name" value="Trypsin_dom"/>
</dbReference>
<dbReference type="STRING" id="1069642.Bdt_2285"/>
<dbReference type="InterPro" id="IPR050430">
    <property type="entry name" value="Peptidase_S1"/>
</dbReference>
<organism evidence="4 5">
    <name type="scientific">Bdellovibrio bacteriovorus str. Tiberius</name>
    <dbReference type="NCBI Taxonomy" id="1069642"/>
    <lineage>
        <taxon>Bacteria</taxon>
        <taxon>Pseudomonadati</taxon>
        <taxon>Bdellovibrionota</taxon>
        <taxon>Bdellovibrionia</taxon>
        <taxon>Bdellovibrionales</taxon>
        <taxon>Pseudobdellovibrionaceae</taxon>
        <taxon>Bdellovibrio</taxon>
    </lineage>
</organism>
<gene>
    <name evidence="4" type="ORF">Bdt_2285</name>
</gene>
<dbReference type="PATRIC" id="fig|1069642.3.peg.2259"/>
<dbReference type="InterPro" id="IPR001314">
    <property type="entry name" value="Peptidase_S1A"/>
</dbReference>
<dbReference type="RefSeq" id="WP_015091406.1">
    <property type="nucleotide sequence ID" value="NC_019567.1"/>
</dbReference>
<evidence type="ECO:0000256" key="1">
    <source>
        <dbReference type="ARBA" id="ARBA00007664"/>
    </source>
</evidence>
<dbReference type="KEGG" id="bbat:Bdt_2285"/>
<evidence type="ECO:0000313" key="5">
    <source>
        <dbReference type="Proteomes" id="UP000010074"/>
    </source>
</evidence>
<keyword evidence="2" id="KW-1015">Disulfide bond</keyword>
<sequence>MSKIWPFLLVNFWAKDNKRHSVDFCTFPSENLVKQGSKTARCMMLKKLSLTLLSVTMLAACGQQNTAEILSEDSQSAVIGGEKVEVGSRIMRSTVGLYDEGSGTLCTGTLISKELVLTAAHCVTPGSTHQLVFFTDDIKNMNAYNSRYAIKSLRHEDYERNRGRKYDTADIALVRIRGEYIPVGYAPAPIFADFQSLKKGSEVVVAGYGLSWAWGVKKGSGTLRTTKLKVGNARHGQNEILIDQSVKKGVCSGDSGGPAYIEKNGDLYLMGVTSRGDSLATPLTPKCFQFSIYSRVDAYLPWIKKTSALLLKDR</sequence>
<name>K7YWC2_BDEBC</name>
<dbReference type="HOGENOM" id="CLU_073536_0_0_7"/>
<dbReference type="Pfam" id="PF00089">
    <property type="entry name" value="Trypsin"/>
    <property type="match status" value="1"/>
</dbReference>
<proteinExistence type="inferred from homology"/>
<dbReference type="InterPro" id="IPR043504">
    <property type="entry name" value="Peptidase_S1_PA_chymotrypsin"/>
</dbReference>
<dbReference type="PROSITE" id="PS50240">
    <property type="entry name" value="TRYPSIN_DOM"/>
    <property type="match status" value="1"/>
</dbReference>
<comment type="similarity">
    <text evidence="1">Belongs to the peptidase S1 family.</text>
</comment>
<feature type="domain" description="Peptidase S1" evidence="3">
    <location>
        <begin position="78"/>
        <end position="308"/>
    </location>
</feature>
<dbReference type="PRINTS" id="PR00722">
    <property type="entry name" value="CHYMOTRYPSIN"/>
</dbReference>
<evidence type="ECO:0000313" key="4">
    <source>
        <dbReference type="EMBL" id="AFY01968.1"/>
    </source>
</evidence>